<proteinExistence type="predicted"/>
<comment type="caution">
    <text evidence="1">The sequence shown here is derived from an EMBL/GenBank/DDBJ whole genome shotgun (WGS) entry which is preliminary data.</text>
</comment>
<dbReference type="Proteomes" id="UP000789390">
    <property type="component" value="Unassembled WGS sequence"/>
</dbReference>
<name>A0A8J2RZY5_9CRUS</name>
<dbReference type="EMBL" id="CAKKLH010000298">
    <property type="protein sequence ID" value="CAH0109981.1"/>
    <property type="molecule type" value="Genomic_DNA"/>
</dbReference>
<protein>
    <submittedName>
        <fullName evidence="1">Uncharacterized protein</fullName>
    </submittedName>
</protein>
<reference evidence="1" key="1">
    <citation type="submission" date="2021-11" db="EMBL/GenBank/DDBJ databases">
        <authorList>
            <person name="Schell T."/>
        </authorList>
    </citation>
    <scope>NUCLEOTIDE SEQUENCE</scope>
    <source>
        <strain evidence="1">M5</strain>
    </source>
</reference>
<dbReference type="PANTHER" id="PTHR33053">
    <property type="entry name" value="PROTEIN, PUTATIVE-RELATED"/>
    <property type="match status" value="1"/>
</dbReference>
<gene>
    <name evidence="1" type="ORF">DGAL_LOCUS13474</name>
</gene>
<sequence>MRLVYDLDLLKYLKLEKARSSRENPSFVQDELTQLEGQIESLDRDVCSDPDFQNDTGIENCELGLLTFTQLLRHFAARKSQKQNHLTYLLTLLKVHEPLPDYSLLPNTGKELMKIDGLDFPASISGPTQKKMPEARLINDGKYFHFGIENALKGASVGLIHRDADLLQFVDVYLQNPGLLPKILRDRIEAFDTNSKLDRAKAILKGELHARHTDTVTAVPHYKVDIHIDEAKLHEDKNAVTITPILGRIHSIQPRATHEEGTEIILDTSVFVVDTACIQGRCLTASLRCIIADGPMRSYLKRTKGHSGYWPCDRCIQKGEMINRAILLRSVNAPRRTDANFLTYHKGSLYGDEHLKDIRDVSPFVKMDFSMVTGFIIEPMHTGKEGAFSRRFEGFILVPEEGKLSSAKIEEADRRIKFFHLCRPFGFDRYVGKLSTCKNYKIHVKRNILYYLLFPLFQGILDETDLEHIMLLQYGMLLLGAFNKKPVSRTDIIEAQKTFQRYSIDLSELGIPCRFVSHQVTHLWEDVDKYGCGVETNSAFPFESFLGFFRRCLRSGNLQAEQIRNRCIEKRDTWPKTLVFNNFVLTNRFPNNVFLSDKFDVFACTDIVNNRGIVHVISQKFLTLENAFLKPYVSSRFHIYSGSNLSAQTFMLRPSEEGIVKDAHILEDADLLRKIGNVEASLEMVCKEVMYHNSCRKKYFHEVSASLKRKESEKQSSHLQMKEIKKKAFESTVAFIEFHVLNNEEVHRVSDISNHYRMLLSENECDLKTIATHRRYLLLDKINAHFGNKIKTAMHPSKGVGTILFTSEMTTEKAILTTLDMSFSSAIKVKEVAFLLRNLIWDTPRNPLPPKLKMKHIIEGEVQPPELLLMFFQCLVSGVHQEGSNNVSFSGKRTRRIKSLTDDAMFAVTNGLFKPAKHLLLGMYLKSVTGKREVLDAVNRYGQCISYTTAEEIETELTFNASEPSRLLPGKCIAVLISTLA</sequence>
<accession>A0A8J2RZY5</accession>
<dbReference type="AlphaFoldDB" id="A0A8J2RZY5"/>
<dbReference type="OrthoDB" id="6334079at2759"/>
<dbReference type="PANTHER" id="PTHR33053:SF9">
    <property type="entry name" value="AGAP000105-PA"/>
    <property type="match status" value="1"/>
</dbReference>
<evidence type="ECO:0000313" key="2">
    <source>
        <dbReference type="Proteomes" id="UP000789390"/>
    </source>
</evidence>
<organism evidence="1 2">
    <name type="scientific">Daphnia galeata</name>
    <dbReference type="NCBI Taxonomy" id="27404"/>
    <lineage>
        <taxon>Eukaryota</taxon>
        <taxon>Metazoa</taxon>
        <taxon>Ecdysozoa</taxon>
        <taxon>Arthropoda</taxon>
        <taxon>Crustacea</taxon>
        <taxon>Branchiopoda</taxon>
        <taxon>Diplostraca</taxon>
        <taxon>Cladocera</taxon>
        <taxon>Anomopoda</taxon>
        <taxon>Daphniidae</taxon>
        <taxon>Daphnia</taxon>
    </lineage>
</organism>
<evidence type="ECO:0000313" key="1">
    <source>
        <dbReference type="EMBL" id="CAH0109981.1"/>
    </source>
</evidence>
<keyword evidence="2" id="KW-1185">Reference proteome</keyword>